<dbReference type="WBParaSite" id="maker-unitig_36805-snap-gene-0.4-mRNA-1">
    <property type="protein sequence ID" value="maker-unitig_36805-snap-gene-0.4-mRNA-1"/>
    <property type="gene ID" value="maker-unitig_36805-snap-gene-0.4"/>
</dbReference>
<reference evidence="3" key="1">
    <citation type="submission" date="2016-11" db="UniProtKB">
        <authorList>
            <consortium name="WormBaseParasite"/>
        </authorList>
    </citation>
    <scope>IDENTIFICATION</scope>
</reference>
<feature type="region of interest" description="Disordered" evidence="1">
    <location>
        <begin position="103"/>
        <end position="156"/>
    </location>
</feature>
<dbReference type="Proteomes" id="UP000095280">
    <property type="component" value="Unplaced"/>
</dbReference>
<organism evidence="2 3">
    <name type="scientific">Macrostomum lignano</name>
    <dbReference type="NCBI Taxonomy" id="282301"/>
    <lineage>
        <taxon>Eukaryota</taxon>
        <taxon>Metazoa</taxon>
        <taxon>Spiralia</taxon>
        <taxon>Lophotrochozoa</taxon>
        <taxon>Platyhelminthes</taxon>
        <taxon>Rhabditophora</taxon>
        <taxon>Macrostomorpha</taxon>
        <taxon>Macrostomida</taxon>
        <taxon>Macrostomidae</taxon>
        <taxon>Macrostomum</taxon>
    </lineage>
</organism>
<name>A0A1I8FKL4_9PLAT</name>
<dbReference type="AlphaFoldDB" id="A0A1I8FKL4"/>
<sequence length="192" mass="20312">ELIKCQYKINLSVGEYFIKLYFKSNTIQLYSTWLATRNNLIEFRNSSKASDHGQVSASVSEGLHSASVGLWNFSFNQFAVFESVYTGLSSSLFIEPIPSRGGVQGGGGGSSCRPCWQRGAPSSGPPDADAARSTSSAARRPSRPSSPARPCRAQSSSAAIASASSWLFSLAVGSGGGQGYAHSRSREQTATS</sequence>
<feature type="compositionally biased region" description="Low complexity" evidence="1">
    <location>
        <begin position="119"/>
        <end position="156"/>
    </location>
</feature>
<proteinExistence type="predicted"/>
<evidence type="ECO:0000313" key="2">
    <source>
        <dbReference type="Proteomes" id="UP000095280"/>
    </source>
</evidence>
<accession>A0A1I8FKL4</accession>
<evidence type="ECO:0000313" key="3">
    <source>
        <dbReference type="WBParaSite" id="maker-unitig_36805-snap-gene-0.4-mRNA-1"/>
    </source>
</evidence>
<evidence type="ECO:0000256" key="1">
    <source>
        <dbReference type="SAM" id="MobiDB-lite"/>
    </source>
</evidence>
<keyword evidence="2" id="KW-1185">Reference proteome</keyword>
<protein>
    <submittedName>
        <fullName evidence="3">GOLD domain-containing protein</fullName>
    </submittedName>
</protein>
<feature type="region of interest" description="Disordered" evidence="1">
    <location>
        <begin position="173"/>
        <end position="192"/>
    </location>
</feature>